<evidence type="ECO:0000259" key="5">
    <source>
        <dbReference type="PROSITE" id="PS50977"/>
    </source>
</evidence>
<dbReference type="PANTHER" id="PTHR30055:SF146">
    <property type="entry name" value="HTH-TYPE TRANSCRIPTIONAL DUAL REGULATOR CECR"/>
    <property type="match status" value="1"/>
</dbReference>
<accession>A0A3N1D0J2</accession>
<proteinExistence type="predicted"/>
<dbReference type="EMBL" id="RJKE01000001">
    <property type="protein sequence ID" value="ROO87037.1"/>
    <property type="molecule type" value="Genomic_DNA"/>
</dbReference>
<protein>
    <submittedName>
        <fullName evidence="6">TetR family transcriptional regulator</fullName>
    </submittedName>
</protein>
<evidence type="ECO:0000313" key="6">
    <source>
        <dbReference type="EMBL" id="ROO87037.1"/>
    </source>
</evidence>
<reference evidence="6 7" key="1">
    <citation type="submission" date="2018-11" db="EMBL/GenBank/DDBJ databases">
        <title>Sequencing the genomes of 1000 actinobacteria strains.</title>
        <authorList>
            <person name="Klenk H.-P."/>
        </authorList>
    </citation>
    <scope>NUCLEOTIDE SEQUENCE [LARGE SCALE GENOMIC DNA]</scope>
    <source>
        <strain evidence="6 7">DSM 44254</strain>
    </source>
</reference>
<dbReference type="AlphaFoldDB" id="A0A3N1D0J2"/>
<keyword evidence="7" id="KW-1185">Reference proteome</keyword>
<evidence type="ECO:0000256" key="3">
    <source>
        <dbReference type="ARBA" id="ARBA00023163"/>
    </source>
</evidence>
<dbReference type="GO" id="GO:0045892">
    <property type="term" value="P:negative regulation of DNA-templated transcription"/>
    <property type="evidence" value="ECO:0007669"/>
    <property type="project" value="UniProtKB-ARBA"/>
</dbReference>
<keyword evidence="2 4" id="KW-0238">DNA-binding</keyword>
<name>A0A3N1D0J2_9ACTN</name>
<keyword evidence="3" id="KW-0804">Transcription</keyword>
<evidence type="ECO:0000256" key="1">
    <source>
        <dbReference type="ARBA" id="ARBA00023015"/>
    </source>
</evidence>
<evidence type="ECO:0000256" key="4">
    <source>
        <dbReference type="PROSITE-ProRule" id="PRU00335"/>
    </source>
</evidence>
<dbReference type="Proteomes" id="UP000272400">
    <property type="component" value="Unassembled WGS sequence"/>
</dbReference>
<dbReference type="InterPro" id="IPR001647">
    <property type="entry name" value="HTH_TetR"/>
</dbReference>
<feature type="domain" description="HTH tetR-type" evidence="5">
    <location>
        <begin position="8"/>
        <end position="68"/>
    </location>
</feature>
<dbReference type="InterPro" id="IPR009057">
    <property type="entry name" value="Homeodomain-like_sf"/>
</dbReference>
<dbReference type="FunFam" id="1.10.10.60:FF:000141">
    <property type="entry name" value="TetR family transcriptional regulator"/>
    <property type="match status" value="1"/>
</dbReference>
<dbReference type="GO" id="GO:0003700">
    <property type="term" value="F:DNA-binding transcription factor activity"/>
    <property type="evidence" value="ECO:0007669"/>
    <property type="project" value="TreeGrafter"/>
</dbReference>
<dbReference type="Gene3D" id="1.10.357.10">
    <property type="entry name" value="Tetracycline Repressor, domain 2"/>
    <property type="match status" value="1"/>
</dbReference>
<organism evidence="6 7">
    <name type="scientific">Actinocorallia herbida</name>
    <dbReference type="NCBI Taxonomy" id="58109"/>
    <lineage>
        <taxon>Bacteria</taxon>
        <taxon>Bacillati</taxon>
        <taxon>Actinomycetota</taxon>
        <taxon>Actinomycetes</taxon>
        <taxon>Streptosporangiales</taxon>
        <taxon>Thermomonosporaceae</taxon>
        <taxon>Actinocorallia</taxon>
    </lineage>
</organism>
<dbReference type="Pfam" id="PF00440">
    <property type="entry name" value="TetR_N"/>
    <property type="match status" value="1"/>
</dbReference>
<keyword evidence="1" id="KW-0805">Transcription regulation</keyword>
<feature type="DNA-binding region" description="H-T-H motif" evidence="4">
    <location>
        <begin position="31"/>
        <end position="50"/>
    </location>
</feature>
<dbReference type="SUPFAM" id="SSF46689">
    <property type="entry name" value="Homeodomain-like"/>
    <property type="match status" value="1"/>
</dbReference>
<dbReference type="InterPro" id="IPR050109">
    <property type="entry name" value="HTH-type_TetR-like_transc_reg"/>
</dbReference>
<dbReference type="OrthoDB" id="7186128at2"/>
<dbReference type="RefSeq" id="WP_123666376.1">
    <property type="nucleotide sequence ID" value="NZ_RJKE01000001.1"/>
</dbReference>
<sequence length="200" mass="21457">MTTRRTPEDRRDEILTAAMSVFGRYGYRRTSMELIAKAAGISRPALYQHFSGREDVFRAMGTRMLDGVLSTARDAASAPGSLVDRLYAALSVKLELVLGSVDAEHRGELLNEAGTVAADLLVSFKKKFADLIEDLLAASSGELSLGTVISARDCAELLLDTVVGISQADAPPESLHRRLHQMVELTVLGLSPGPMATTAP</sequence>
<dbReference type="PROSITE" id="PS50977">
    <property type="entry name" value="HTH_TETR_2"/>
    <property type="match status" value="1"/>
</dbReference>
<dbReference type="PANTHER" id="PTHR30055">
    <property type="entry name" value="HTH-TYPE TRANSCRIPTIONAL REGULATOR RUTR"/>
    <property type="match status" value="1"/>
</dbReference>
<gene>
    <name evidence="6" type="ORF">EDD29_4626</name>
</gene>
<comment type="caution">
    <text evidence="6">The sequence shown here is derived from an EMBL/GenBank/DDBJ whole genome shotgun (WGS) entry which is preliminary data.</text>
</comment>
<dbReference type="GO" id="GO:0000976">
    <property type="term" value="F:transcription cis-regulatory region binding"/>
    <property type="evidence" value="ECO:0007669"/>
    <property type="project" value="TreeGrafter"/>
</dbReference>
<evidence type="ECO:0000256" key="2">
    <source>
        <dbReference type="ARBA" id="ARBA00023125"/>
    </source>
</evidence>
<evidence type="ECO:0000313" key="7">
    <source>
        <dbReference type="Proteomes" id="UP000272400"/>
    </source>
</evidence>
<dbReference type="PRINTS" id="PR00455">
    <property type="entry name" value="HTHTETR"/>
</dbReference>